<dbReference type="STRING" id="1676925.ENSPKIP00000009289"/>
<dbReference type="Pfam" id="PF11819">
    <property type="entry name" value="CUPID"/>
    <property type="match status" value="1"/>
</dbReference>
<evidence type="ECO:0000256" key="2">
    <source>
        <dbReference type="ARBA" id="ARBA00022490"/>
    </source>
</evidence>
<keyword evidence="7" id="KW-1185">Reference proteome</keyword>
<dbReference type="Ensembl" id="ENSPKIT00000033385.1">
    <property type="protein sequence ID" value="ENSPKIP00000009280.1"/>
    <property type="gene ID" value="ENSPKIG00000024451.1"/>
</dbReference>
<evidence type="ECO:0000256" key="3">
    <source>
        <dbReference type="ARBA" id="ARBA00023054"/>
    </source>
</evidence>
<dbReference type="InterPro" id="IPR043447">
    <property type="entry name" value="CCDC120/INAVA"/>
</dbReference>
<keyword evidence="3" id="KW-0175">Coiled coil</keyword>
<evidence type="ECO:0000256" key="1">
    <source>
        <dbReference type="ARBA" id="ARBA00004496"/>
    </source>
</evidence>
<evidence type="ECO:0000259" key="5">
    <source>
        <dbReference type="Pfam" id="PF11819"/>
    </source>
</evidence>
<dbReference type="GeneTree" id="ENSGT00940000154102"/>
<dbReference type="Ensembl" id="ENSPKIT00000033394.1">
    <property type="protein sequence ID" value="ENSPKIP00000009289.1"/>
    <property type="gene ID" value="ENSPKIG00000024451.1"/>
</dbReference>
<dbReference type="GO" id="GO:0031398">
    <property type="term" value="P:positive regulation of protein ubiquitination"/>
    <property type="evidence" value="ECO:0007669"/>
    <property type="project" value="TreeGrafter"/>
</dbReference>
<feature type="compositionally biased region" description="Low complexity" evidence="4">
    <location>
        <begin position="400"/>
        <end position="411"/>
    </location>
</feature>
<evidence type="ECO:0000256" key="4">
    <source>
        <dbReference type="SAM" id="MobiDB-lite"/>
    </source>
</evidence>
<proteinExistence type="predicted"/>
<protein>
    <submittedName>
        <fullName evidence="6">Innate immunity activator protein-like</fullName>
    </submittedName>
</protein>
<dbReference type="PANTHER" id="PTHR16093">
    <property type="entry name" value="COILED-COIL DOMAIN-CONTAINING PROTEIN 120 FAMILY MEMBER"/>
    <property type="match status" value="1"/>
</dbReference>
<dbReference type="Proteomes" id="UP000261540">
    <property type="component" value="Unplaced"/>
</dbReference>
<dbReference type="GO" id="GO:0034334">
    <property type="term" value="P:adherens junction maintenance"/>
    <property type="evidence" value="ECO:0007669"/>
    <property type="project" value="TreeGrafter"/>
</dbReference>
<organism evidence="6 7">
    <name type="scientific">Paramormyrops kingsleyae</name>
    <dbReference type="NCBI Taxonomy" id="1676925"/>
    <lineage>
        <taxon>Eukaryota</taxon>
        <taxon>Metazoa</taxon>
        <taxon>Chordata</taxon>
        <taxon>Craniata</taxon>
        <taxon>Vertebrata</taxon>
        <taxon>Euteleostomi</taxon>
        <taxon>Actinopterygii</taxon>
        <taxon>Neopterygii</taxon>
        <taxon>Teleostei</taxon>
        <taxon>Osteoglossocephala</taxon>
        <taxon>Osteoglossomorpha</taxon>
        <taxon>Osteoglossiformes</taxon>
        <taxon>Mormyridae</taxon>
        <taxon>Paramormyrops</taxon>
    </lineage>
</organism>
<feature type="compositionally biased region" description="Low complexity" evidence="4">
    <location>
        <begin position="286"/>
        <end position="300"/>
    </location>
</feature>
<dbReference type="AlphaFoldDB" id="A0A3B3QTS0"/>
<feature type="compositionally biased region" description="Polar residues" evidence="4">
    <location>
        <begin position="262"/>
        <end position="275"/>
    </location>
</feature>
<keyword evidence="2" id="KW-0963">Cytoplasm</keyword>
<feature type="region of interest" description="Disordered" evidence="4">
    <location>
        <begin position="347"/>
        <end position="374"/>
    </location>
</feature>
<dbReference type="OrthoDB" id="10063592at2759"/>
<feature type="region of interest" description="Disordered" evidence="4">
    <location>
        <begin position="181"/>
        <end position="317"/>
    </location>
</feature>
<dbReference type="PANTHER" id="PTHR16093:SF4">
    <property type="entry name" value="INNATE IMMUNITY ACTIVATOR PROTEIN"/>
    <property type="match status" value="1"/>
</dbReference>
<dbReference type="InterPro" id="IPR021774">
    <property type="entry name" value="CUPID"/>
</dbReference>
<dbReference type="GO" id="GO:0005737">
    <property type="term" value="C:cytoplasm"/>
    <property type="evidence" value="ECO:0007669"/>
    <property type="project" value="UniProtKB-SubCell"/>
</dbReference>
<comment type="subcellular location">
    <subcellularLocation>
        <location evidence="1">Cytoplasm</location>
    </subcellularLocation>
</comment>
<feature type="domain" description="Cytohesin Ubiquitin Protein Inducing" evidence="5">
    <location>
        <begin position="19"/>
        <end position="153"/>
    </location>
</feature>
<sequence length="625" mass="70563">MSTTVADLWNNSLIADMGSREEFSDADSGIILHSIPDSPTPPMKDVTTHTRAVKLKQQSLQDRLELCLLELKKLCIREAELTGELSSDYPLLPGEKPPRIRRRIGAAFKLDEESLRKDGEDSELHAVEADLALQTQIYEAARRLSREQHLSRQVRRSRIQHCKLQERKMKELQEALFQLRLKMGRNSPRPRSAPGQKELATISDDSSLSDAGVLDEDEGATDSSHQTMELHPPSQLSRPQPPQTLEGLKPGCHVAPAYERSPIQNSPWKESSLDQPYQKPKRSHRPSSSQSCSSAVSAVSNPVEPRLGDAPLPHQFTPVKTLPVPQIQVTSAPSTPDLHLRRHHSLRAPSVALPHDLDQDRRRSPLAHRRLTDRGDLARAASEYLAFRGTSGGPVYQCNSEDSGSECSASSHTGSPRREAQAETPQPNGHRYAPHTSSPPLGYPRPLAFSGPSLYKSQHPHSTPSFYRDFVEERTGYPAEMDVAYVHVAPPHLSGRSRYEFWHEYEDPSQQWVPHSCPVNARLARTPSLRDYSSYHYHMSHPQEAVSDELRSWHQRNHMHVPRPHSLDRQGAVRIRTYQGRDSPLTPVMHQLPEQVPQTRIIHRPSDGRPLQWYIEEDSEIISQM</sequence>
<feature type="region of interest" description="Disordered" evidence="4">
    <location>
        <begin position="391"/>
        <end position="463"/>
    </location>
</feature>
<dbReference type="KEGG" id="pki:111856195"/>
<name>A0A3B3QTS0_9TELE</name>
<evidence type="ECO:0000313" key="7">
    <source>
        <dbReference type="Proteomes" id="UP000261540"/>
    </source>
</evidence>
<evidence type="ECO:0000313" key="6">
    <source>
        <dbReference type="Ensembl" id="ENSPKIP00000009289.1"/>
    </source>
</evidence>
<accession>A0A3B3QTS0</accession>
<reference evidence="6" key="1">
    <citation type="submission" date="2025-05" db="UniProtKB">
        <authorList>
            <consortium name="Ensembl"/>
        </authorList>
    </citation>
    <scope>IDENTIFICATION</scope>
</reference>